<protein>
    <submittedName>
        <fullName evidence="1">Uncharacterized protein</fullName>
    </submittedName>
</protein>
<gene>
    <name evidence="1" type="ORF">GRG538_LOCUS4986</name>
</gene>
<dbReference type="AlphaFoldDB" id="A0A817VSD2"/>
<dbReference type="Proteomes" id="UP000663872">
    <property type="component" value="Unassembled WGS sequence"/>
</dbReference>
<evidence type="ECO:0000313" key="2">
    <source>
        <dbReference type="Proteomes" id="UP000663872"/>
    </source>
</evidence>
<dbReference type="InterPro" id="IPR028994">
    <property type="entry name" value="Integrin_alpha_N"/>
</dbReference>
<organism evidence="1 2">
    <name type="scientific">Rotaria socialis</name>
    <dbReference type="NCBI Taxonomy" id="392032"/>
    <lineage>
        <taxon>Eukaryota</taxon>
        <taxon>Metazoa</taxon>
        <taxon>Spiralia</taxon>
        <taxon>Gnathifera</taxon>
        <taxon>Rotifera</taxon>
        <taxon>Eurotatoria</taxon>
        <taxon>Bdelloidea</taxon>
        <taxon>Philodinida</taxon>
        <taxon>Philodinidae</taxon>
        <taxon>Rotaria</taxon>
    </lineage>
</organism>
<accession>A0A817VSD2</accession>
<dbReference type="SUPFAM" id="SSF69318">
    <property type="entry name" value="Integrin alpha N-terminal domain"/>
    <property type="match status" value="1"/>
</dbReference>
<comment type="caution">
    <text evidence="1">The sequence shown here is derived from an EMBL/GenBank/DDBJ whole genome shotgun (WGS) entry which is preliminary data.</text>
</comment>
<evidence type="ECO:0000313" key="1">
    <source>
        <dbReference type="EMBL" id="CAF3345058.1"/>
    </source>
</evidence>
<proteinExistence type="predicted"/>
<dbReference type="EMBL" id="CAJNYT010000361">
    <property type="protein sequence ID" value="CAF3345058.1"/>
    <property type="molecule type" value="Genomic_DNA"/>
</dbReference>
<reference evidence="1" key="1">
    <citation type="submission" date="2021-02" db="EMBL/GenBank/DDBJ databases">
        <authorList>
            <person name="Nowell W R."/>
        </authorList>
    </citation>
    <scope>NUCLEOTIDE SEQUENCE</scope>
</reference>
<name>A0A817VSD2_9BILA</name>
<sequence length="168" mass="18882">MAILIDYALSYRPISIKREIGKGCRDTFKSLARTSISYDSRPKSVIIVDLNNDIQPDFVVANSGTDNIRVFYRYPIGTFDNQKIYAVATACQAYAVVADALKKDILDNFNNTLTSVRSVSSISSTTSRSLNYDELPRVDQPSSFDILKICYALLIRTLDLLHRLTLND</sequence>